<protein>
    <submittedName>
        <fullName evidence="2">Membrane protein YfhO</fullName>
    </submittedName>
</protein>
<feature type="transmembrane region" description="Helical" evidence="1">
    <location>
        <begin position="180"/>
        <end position="213"/>
    </location>
</feature>
<organism evidence="2 3">
    <name type="scientific">Priestia iocasae</name>
    <dbReference type="NCBI Taxonomy" id="2291674"/>
    <lineage>
        <taxon>Bacteria</taxon>
        <taxon>Bacillati</taxon>
        <taxon>Bacillota</taxon>
        <taxon>Bacilli</taxon>
        <taxon>Bacillales</taxon>
        <taxon>Bacillaceae</taxon>
        <taxon>Priestia</taxon>
    </lineage>
</organism>
<keyword evidence="1" id="KW-1133">Transmembrane helix</keyword>
<proteinExistence type="predicted"/>
<dbReference type="RefSeq" id="WP_205188019.1">
    <property type="nucleotide sequence ID" value="NZ_JAFBFC010000005.1"/>
</dbReference>
<evidence type="ECO:0000313" key="3">
    <source>
        <dbReference type="Proteomes" id="UP000809829"/>
    </source>
</evidence>
<gene>
    <name evidence="2" type="ORF">JOC83_002847</name>
</gene>
<evidence type="ECO:0000313" key="2">
    <source>
        <dbReference type="EMBL" id="MBM7703997.1"/>
    </source>
</evidence>
<keyword evidence="1" id="KW-0472">Membrane</keyword>
<dbReference type="EMBL" id="JAFBFC010000005">
    <property type="protein sequence ID" value="MBM7703997.1"/>
    <property type="molecule type" value="Genomic_DNA"/>
</dbReference>
<feature type="transmembrane region" description="Helical" evidence="1">
    <location>
        <begin position="277"/>
        <end position="304"/>
    </location>
</feature>
<keyword evidence="1" id="KW-0812">Transmembrane</keyword>
<feature type="transmembrane region" description="Helical" evidence="1">
    <location>
        <begin position="12"/>
        <end position="28"/>
    </location>
</feature>
<feature type="transmembrane region" description="Helical" evidence="1">
    <location>
        <begin position="397"/>
        <end position="416"/>
    </location>
</feature>
<feature type="transmembrane region" description="Helical" evidence="1">
    <location>
        <begin position="369"/>
        <end position="391"/>
    </location>
</feature>
<feature type="transmembrane region" description="Helical" evidence="1">
    <location>
        <begin position="423"/>
        <end position="443"/>
    </location>
</feature>
<sequence>MIHKNKQQLLPFVYFLLMAVGIHIYFFLGDFHFSVTGGDSVDQFLIFHSFLHEQYQNGNLWWSWEYGLGGDIFGPFLYYYSSSLFFWLSVLFPIDSLTDTLYMKLAMSVFKSFLAMSFMYVLLKQLNRSTAASIIGALTYVGSVIFLSFSLYMEFVTDSMVFLPLLILSFEQLVKGKRKWFFYVVMAIIVMMNFYYAYIATVFLIFYAIWRFFFTHQSFRWKAFLSYGFTLSFHYLVGFLLGAWSFLPAVYQFLQADRFQKDLHIPLLFESSFYKDILYGLFFNVTTITFPALTLFLLLIGFFIKERELRLRFLFVVFMFALYSLPFAYSAFNGFSAMQSRWRYLFVFSIALYTPFVIDYLVQKKKSLTVYVIGFLLLIIGFLACMNDYFNQIGENSIRQILLMMTFVTFGCLLLLNRVSSKIAYVLFVSVVSLSVLTNHFIYFKQIGELPGGGSGLIRKGSPIETIDDEEEQKVIEYIKKRDEGLYRVLWHPQANHYQQLNFSQHNKSMLYHYHGFSSYQSLIPENLSSFLKQDYLTLQLDSLSQFSEVNQRLFMETALGAKYYVVPKGVAFQPYGYQPLQQLGRYTIYENQHSVPFGYMMTNYLDSKQFKELNVAERDHMLLQAVVIDESMNALKLNEVDRSEQFVTTLVDSMPKVKLYEVEKATSHQYQVNSEGKLSIPIPPTQTTGEILVELRLTRIDGGEFTIKVGNQSFLKRAVDHIYSVPQETFVINAGIHDRLSSIDVTLTPGRYEIQKLAVYHHDVTHYANRVQELNKQRLDVLDYENNQVKGKIEVIEEGILTTSIPYSKGWHVRVNGQAVEPLEVNHAFVGVPLTKGTHIVEFTYHTPYLREGILLSSMTLAVVLSVHFFIRARRKRRVSF</sequence>
<feature type="transmembrane region" description="Helical" evidence="1">
    <location>
        <begin position="344"/>
        <end position="362"/>
    </location>
</feature>
<dbReference type="Pfam" id="PF09586">
    <property type="entry name" value="YfhO"/>
    <property type="match status" value="1"/>
</dbReference>
<reference evidence="2 3" key="1">
    <citation type="submission" date="2021-01" db="EMBL/GenBank/DDBJ databases">
        <title>Genomic Encyclopedia of Type Strains, Phase IV (KMG-IV): sequencing the most valuable type-strain genomes for metagenomic binning, comparative biology and taxonomic classification.</title>
        <authorList>
            <person name="Goeker M."/>
        </authorList>
    </citation>
    <scope>NUCLEOTIDE SEQUENCE [LARGE SCALE GENOMIC DNA]</scope>
    <source>
        <strain evidence="2 3">DSM 104297</strain>
    </source>
</reference>
<keyword evidence="3" id="KW-1185">Reference proteome</keyword>
<evidence type="ECO:0000256" key="1">
    <source>
        <dbReference type="SAM" id="Phobius"/>
    </source>
</evidence>
<feature type="transmembrane region" description="Helical" evidence="1">
    <location>
        <begin position="854"/>
        <end position="872"/>
    </location>
</feature>
<feature type="transmembrane region" description="Helical" evidence="1">
    <location>
        <begin position="76"/>
        <end position="94"/>
    </location>
</feature>
<dbReference type="InterPro" id="IPR018580">
    <property type="entry name" value="Uncharacterised_YfhO"/>
</dbReference>
<feature type="transmembrane region" description="Helical" evidence="1">
    <location>
        <begin position="311"/>
        <end position="332"/>
    </location>
</feature>
<feature type="transmembrane region" description="Helical" evidence="1">
    <location>
        <begin position="225"/>
        <end position="247"/>
    </location>
</feature>
<accession>A0ABS2QX52</accession>
<comment type="caution">
    <text evidence="2">The sequence shown here is derived from an EMBL/GenBank/DDBJ whole genome shotgun (WGS) entry which is preliminary data.</text>
</comment>
<dbReference type="PANTHER" id="PTHR38454">
    <property type="entry name" value="INTEGRAL MEMBRANE PROTEIN-RELATED"/>
    <property type="match status" value="1"/>
</dbReference>
<dbReference type="Proteomes" id="UP000809829">
    <property type="component" value="Unassembled WGS sequence"/>
</dbReference>
<feature type="transmembrane region" description="Helical" evidence="1">
    <location>
        <begin position="129"/>
        <end position="148"/>
    </location>
</feature>
<dbReference type="PANTHER" id="PTHR38454:SF1">
    <property type="entry name" value="INTEGRAL MEMBRANE PROTEIN"/>
    <property type="match status" value="1"/>
</dbReference>
<name>A0ABS2QX52_9BACI</name>